<evidence type="ECO:0000256" key="12">
    <source>
        <dbReference type="ARBA" id="ARBA00039995"/>
    </source>
</evidence>
<keyword evidence="21" id="KW-1185">Reference proteome</keyword>
<dbReference type="EC" id="5.4.2.2" evidence="6"/>
<keyword evidence="11 20" id="KW-0413">Isomerase</keyword>
<feature type="domain" description="Alpha-D-phosphohexomutase alpha/beta/alpha" evidence="19">
    <location>
        <begin position="324"/>
        <end position="449"/>
    </location>
</feature>
<dbReference type="InterPro" id="IPR005841">
    <property type="entry name" value="Alpha-D-phosphohexomutase_SF"/>
</dbReference>
<reference evidence="21" key="1">
    <citation type="journal article" date="2019" name="Int. J. Syst. Evol. Microbiol.">
        <title>The Global Catalogue of Microorganisms (GCM) 10K type strain sequencing project: providing services to taxonomists for standard genome sequencing and annotation.</title>
        <authorList>
            <consortium name="The Broad Institute Genomics Platform"/>
            <consortium name="The Broad Institute Genome Sequencing Center for Infectious Disease"/>
            <person name="Wu L."/>
            <person name="Ma J."/>
        </authorList>
    </citation>
    <scope>NUCLEOTIDE SEQUENCE [LARGE SCALE GENOMIC DNA]</scope>
    <source>
        <strain evidence="21">CCM 8897</strain>
    </source>
</reference>
<dbReference type="InterPro" id="IPR016066">
    <property type="entry name" value="A-D-PHexomutase_CS"/>
</dbReference>
<evidence type="ECO:0000256" key="14">
    <source>
        <dbReference type="ARBA" id="ARBA00041467"/>
    </source>
</evidence>
<comment type="pathway">
    <text evidence="4">Lipid metabolism.</text>
</comment>
<dbReference type="Pfam" id="PF02878">
    <property type="entry name" value="PGM_PMM_I"/>
    <property type="match status" value="1"/>
</dbReference>
<dbReference type="InterPro" id="IPR005844">
    <property type="entry name" value="A-D-PHexomutase_a/b/a-I"/>
</dbReference>
<evidence type="ECO:0000256" key="8">
    <source>
        <dbReference type="ARBA" id="ARBA00022553"/>
    </source>
</evidence>
<dbReference type="PANTHER" id="PTHR45745">
    <property type="entry name" value="PHOSPHOMANNOMUTASE 45A"/>
    <property type="match status" value="1"/>
</dbReference>
<protein>
    <recommendedName>
        <fullName evidence="12">Phosphoglucomutase</fullName>
        <ecNumber evidence="6">5.4.2.2</ecNumber>
    </recommendedName>
    <alternativeName>
        <fullName evidence="14">Alpha-phosphoglucomutase</fullName>
    </alternativeName>
    <alternativeName>
        <fullName evidence="13">Glucose phosphomutase</fullName>
    </alternativeName>
</protein>
<organism evidence="20 21">
    <name type="scientific">Lapidilactobacillus achengensis</name>
    <dbReference type="NCBI Taxonomy" id="2486000"/>
    <lineage>
        <taxon>Bacteria</taxon>
        <taxon>Bacillati</taxon>
        <taxon>Bacillota</taxon>
        <taxon>Bacilli</taxon>
        <taxon>Lactobacillales</taxon>
        <taxon>Lactobacillaceae</taxon>
        <taxon>Lapidilactobacillus</taxon>
    </lineage>
</organism>
<name>A0ABW1UN00_9LACO</name>
<evidence type="ECO:0000259" key="16">
    <source>
        <dbReference type="Pfam" id="PF00408"/>
    </source>
</evidence>
<comment type="similarity">
    <text evidence="5 15">Belongs to the phosphohexose mutase family.</text>
</comment>
<dbReference type="PANTHER" id="PTHR45745:SF1">
    <property type="entry name" value="PHOSPHOGLUCOMUTASE 2B-RELATED"/>
    <property type="match status" value="1"/>
</dbReference>
<evidence type="ECO:0000256" key="13">
    <source>
        <dbReference type="ARBA" id="ARBA00041398"/>
    </source>
</evidence>
<keyword evidence="8" id="KW-0597">Phosphoprotein</keyword>
<gene>
    <name evidence="20" type="ORF">ACFQHW_07150</name>
</gene>
<dbReference type="SUPFAM" id="SSF55957">
    <property type="entry name" value="Phosphoglucomutase, C-terminal domain"/>
    <property type="match status" value="1"/>
</dbReference>
<sequence>MADWQEEVEKWRSFEALNPELKRDLAELKNEADLKTSFADYASFGTGGIRAKLGVGTAKLNLYTIARATSGLADYINEVSTRSNKSVVIGYDTRHHSRDFANVAANILIRQGITVYLADHIMPTPELSFLVRHFSANNGIMITASHNPAIYNGYKVYDADGGQITLEAATQIVQRIQKYQDPLHLPVETALTANKRLKILDGEIEAEYLKKLKTVTRNSELTHKFGDQLKIVYTPLHGTGGKLVTTGLAMAGFTQVMPVEKQMLADPNFSTVEYPNPEFPSAFELAIEMGKKEKADILIATDPDADRMGVAVRQTTGEYRLLTGNQVGALMIDYLTRNLSDKQKETHQYQVVKTVVTSDLGADIARSNGCNVRETLTGFKFIGEQIEEIEQEHSRDQYLFGYEESYGYLIEPYVRDKDSIQAALLISEISLELKRHGKTLVDRLEDLYLEYGYYQEKLITKTFVTEHDKQKFIKKLDQLRVEVPEKIADLSVEKIEDFETSHCLDIVNNRTVMIDLPKSDVIKLVVENNSWIAIRPSGTEPKIKIYLSAHGQSRKSAQKILSSFERFADDFLVK</sequence>
<feature type="domain" description="Alpha-D-phosphohexomutase C-terminal" evidence="16">
    <location>
        <begin position="480"/>
        <end position="554"/>
    </location>
</feature>
<dbReference type="InterPro" id="IPR016055">
    <property type="entry name" value="A-D-PHexomutase_a/b/a-I/II/III"/>
</dbReference>
<evidence type="ECO:0000256" key="7">
    <source>
        <dbReference type="ARBA" id="ARBA00022526"/>
    </source>
</evidence>
<feature type="domain" description="Alpha-D-phosphohexomutase alpha/beta/alpha" evidence="18">
    <location>
        <begin position="207"/>
        <end position="311"/>
    </location>
</feature>
<keyword evidence="10 15" id="KW-0460">Magnesium</keyword>
<evidence type="ECO:0000256" key="5">
    <source>
        <dbReference type="ARBA" id="ARBA00010231"/>
    </source>
</evidence>
<evidence type="ECO:0000256" key="15">
    <source>
        <dbReference type="RuleBase" id="RU004326"/>
    </source>
</evidence>
<evidence type="ECO:0000256" key="9">
    <source>
        <dbReference type="ARBA" id="ARBA00022723"/>
    </source>
</evidence>
<evidence type="ECO:0000256" key="2">
    <source>
        <dbReference type="ARBA" id="ARBA00001946"/>
    </source>
</evidence>
<dbReference type="InterPro" id="IPR036900">
    <property type="entry name" value="A-D-PHexomutase_C_sf"/>
</dbReference>
<keyword evidence="7" id="KW-0313">Glucose metabolism</keyword>
<comment type="pathway">
    <text evidence="3">Glycolipid metabolism; diglucosyl-diacylglycerol biosynthesis.</text>
</comment>
<dbReference type="Proteomes" id="UP001596310">
    <property type="component" value="Unassembled WGS sequence"/>
</dbReference>
<evidence type="ECO:0000313" key="21">
    <source>
        <dbReference type="Proteomes" id="UP001596310"/>
    </source>
</evidence>
<dbReference type="InterPro" id="IPR005846">
    <property type="entry name" value="A-D-PHexomutase_a/b/a-III"/>
</dbReference>
<dbReference type="CDD" id="cd05799">
    <property type="entry name" value="PGM2"/>
    <property type="match status" value="1"/>
</dbReference>
<evidence type="ECO:0000259" key="19">
    <source>
        <dbReference type="Pfam" id="PF02880"/>
    </source>
</evidence>
<dbReference type="GO" id="GO:0016853">
    <property type="term" value="F:isomerase activity"/>
    <property type="evidence" value="ECO:0007669"/>
    <property type="project" value="UniProtKB-KW"/>
</dbReference>
<evidence type="ECO:0000256" key="4">
    <source>
        <dbReference type="ARBA" id="ARBA00005189"/>
    </source>
</evidence>
<evidence type="ECO:0000259" key="17">
    <source>
        <dbReference type="Pfam" id="PF02878"/>
    </source>
</evidence>
<dbReference type="EMBL" id="JBHSSM010000017">
    <property type="protein sequence ID" value="MFC6315334.1"/>
    <property type="molecule type" value="Genomic_DNA"/>
</dbReference>
<dbReference type="PROSITE" id="PS00710">
    <property type="entry name" value="PGM_PMM"/>
    <property type="match status" value="1"/>
</dbReference>
<evidence type="ECO:0000256" key="1">
    <source>
        <dbReference type="ARBA" id="ARBA00000443"/>
    </source>
</evidence>
<dbReference type="InterPro" id="IPR005843">
    <property type="entry name" value="A-D-PHexomutase_C"/>
</dbReference>
<dbReference type="RefSeq" id="WP_164511089.1">
    <property type="nucleotide sequence ID" value="NZ_JBHSSM010000017.1"/>
</dbReference>
<evidence type="ECO:0000259" key="18">
    <source>
        <dbReference type="Pfam" id="PF02879"/>
    </source>
</evidence>
<evidence type="ECO:0000256" key="10">
    <source>
        <dbReference type="ARBA" id="ARBA00022842"/>
    </source>
</evidence>
<dbReference type="PRINTS" id="PR00509">
    <property type="entry name" value="PGMPMM"/>
</dbReference>
<proteinExistence type="inferred from homology"/>
<dbReference type="SUPFAM" id="SSF53738">
    <property type="entry name" value="Phosphoglucomutase, first 3 domains"/>
    <property type="match status" value="3"/>
</dbReference>
<keyword evidence="9 15" id="KW-0479">Metal-binding</keyword>
<dbReference type="Pfam" id="PF02879">
    <property type="entry name" value="PGM_PMM_II"/>
    <property type="match status" value="1"/>
</dbReference>
<comment type="catalytic activity">
    <reaction evidence="1">
        <text>alpha-D-glucose 1-phosphate = alpha-D-glucose 6-phosphate</text>
        <dbReference type="Rhea" id="RHEA:23536"/>
        <dbReference type="ChEBI" id="CHEBI:58225"/>
        <dbReference type="ChEBI" id="CHEBI:58601"/>
        <dbReference type="EC" id="5.4.2.2"/>
    </reaction>
</comment>
<feature type="domain" description="Alpha-D-phosphohexomutase alpha/beta/alpha" evidence="17">
    <location>
        <begin position="43"/>
        <end position="180"/>
    </location>
</feature>
<evidence type="ECO:0000256" key="3">
    <source>
        <dbReference type="ARBA" id="ARBA00005164"/>
    </source>
</evidence>
<accession>A0ABW1UN00</accession>
<dbReference type="Pfam" id="PF00408">
    <property type="entry name" value="PGM_PMM_IV"/>
    <property type="match status" value="1"/>
</dbReference>
<dbReference type="Pfam" id="PF02880">
    <property type="entry name" value="PGM_PMM_III"/>
    <property type="match status" value="1"/>
</dbReference>
<evidence type="ECO:0000256" key="11">
    <source>
        <dbReference type="ARBA" id="ARBA00023235"/>
    </source>
</evidence>
<evidence type="ECO:0000256" key="6">
    <source>
        <dbReference type="ARBA" id="ARBA00012728"/>
    </source>
</evidence>
<comment type="cofactor">
    <cofactor evidence="2">
        <name>Mg(2+)</name>
        <dbReference type="ChEBI" id="CHEBI:18420"/>
    </cofactor>
</comment>
<dbReference type="Gene3D" id="3.30.310.50">
    <property type="entry name" value="Alpha-D-phosphohexomutase, C-terminal domain"/>
    <property type="match status" value="1"/>
</dbReference>
<comment type="caution">
    <text evidence="20">The sequence shown here is derived from an EMBL/GenBank/DDBJ whole genome shotgun (WGS) entry which is preliminary data.</text>
</comment>
<evidence type="ECO:0000313" key="20">
    <source>
        <dbReference type="EMBL" id="MFC6315334.1"/>
    </source>
</evidence>
<dbReference type="InterPro" id="IPR005845">
    <property type="entry name" value="A-D-PHexomutase_a/b/a-II"/>
</dbReference>
<dbReference type="Gene3D" id="3.40.120.10">
    <property type="entry name" value="Alpha-D-Glucose-1,6-Bisphosphate, subunit A, domain 3"/>
    <property type="match status" value="3"/>
</dbReference>
<keyword evidence="7" id="KW-0119">Carbohydrate metabolism</keyword>